<dbReference type="GO" id="GO:0010971">
    <property type="term" value="P:positive regulation of G2/M transition of mitotic cell cycle"/>
    <property type="evidence" value="ECO:0007669"/>
    <property type="project" value="TreeGrafter"/>
</dbReference>
<comment type="caution">
    <text evidence="2">The sequence shown here is derived from an EMBL/GenBank/DDBJ whole genome shotgun (WGS) entry which is preliminary data.</text>
</comment>
<evidence type="ECO:0000256" key="1">
    <source>
        <dbReference type="SAM" id="MobiDB-lite"/>
    </source>
</evidence>
<feature type="non-terminal residue" evidence="2">
    <location>
        <position position="1"/>
    </location>
</feature>
<gene>
    <name evidence="2" type="ORF">PENTCL1PPCAC_1712</name>
</gene>
<dbReference type="PANTHER" id="PTHR10828:SF76">
    <property type="entry name" value="M-PHASE INDUCER PHOSPHATASE"/>
    <property type="match status" value="1"/>
</dbReference>
<dbReference type="InterPro" id="IPR036873">
    <property type="entry name" value="Rhodanese-like_dom_sf"/>
</dbReference>
<protein>
    <submittedName>
        <fullName evidence="2">Uncharacterized protein</fullName>
    </submittedName>
</protein>
<keyword evidence="3" id="KW-1185">Reference proteome</keyword>
<sequence>EYSQKRGPTMADDLRSIDRSRNIHRYPDINYDVIYVLESGYRNFFNTYSEMHSELFCPQRGYVEMKQESKQLGKFNVHKKRHDIRRVRNVAAREKIREKMQPRLGWAQTRLHFKSDDDSSPEKKRRRGLKEKDVNEGLSSLPVNSPMRH</sequence>
<dbReference type="GO" id="GO:0000086">
    <property type="term" value="P:G2/M transition of mitotic cell cycle"/>
    <property type="evidence" value="ECO:0007669"/>
    <property type="project" value="TreeGrafter"/>
</dbReference>
<feature type="region of interest" description="Disordered" evidence="1">
    <location>
        <begin position="101"/>
        <end position="149"/>
    </location>
</feature>
<dbReference type="Gene3D" id="3.40.250.10">
    <property type="entry name" value="Rhodanese-like domain"/>
    <property type="match status" value="1"/>
</dbReference>
<reference evidence="2" key="1">
    <citation type="submission" date="2023-10" db="EMBL/GenBank/DDBJ databases">
        <title>Genome assembly of Pristionchus species.</title>
        <authorList>
            <person name="Yoshida K."/>
            <person name="Sommer R.J."/>
        </authorList>
    </citation>
    <scope>NUCLEOTIDE SEQUENCE</scope>
    <source>
        <strain evidence="2">RS0144</strain>
    </source>
</reference>
<evidence type="ECO:0000313" key="2">
    <source>
        <dbReference type="EMBL" id="GMS79537.1"/>
    </source>
</evidence>
<organism evidence="2 3">
    <name type="scientific">Pristionchus entomophagus</name>
    <dbReference type="NCBI Taxonomy" id="358040"/>
    <lineage>
        <taxon>Eukaryota</taxon>
        <taxon>Metazoa</taxon>
        <taxon>Ecdysozoa</taxon>
        <taxon>Nematoda</taxon>
        <taxon>Chromadorea</taxon>
        <taxon>Rhabditida</taxon>
        <taxon>Rhabditina</taxon>
        <taxon>Diplogasteromorpha</taxon>
        <taxon>Diplogasteroidea</taxon>
        <taxon>Neodiplogasteridae</taxon>
        <taxon>Pristionchus</taxon>
    </lineage>
</organism>
<dbReference type="EMBL" id="BTSX01000001">
    <property type="protein sequence ID" value="GMS79537.1"/>
    <property type="molecule type" value="Genomic_DNA"/>
</dbReference>
<dbReference type="Proteomes" id="UP001432027">
    <property type="component" value="Unassembled WGS sequence"/>
</dbReference>
<feature type="compositionally biased region" description="Basic and acidic residues" evidence="1">
    <location>
        <begin position="113"/>
        <end position="122"/>
    </location>
</feature>
<dbReference type="PANTHER" id="PTHR10828">
    <property type="entry name" value="M-PHASE INDUCER PHOSPHATASE DUAL SPECIFICITY PHOSPHATASE CDC25"/>
    <property type="match status" value="1"/>
</dbReference>
<dbReference type="GO" id="GO:0005634">
    <property type="term" value="C:nucleus"/>
    <property type="evidence" value="ECO:0007669"/>
    <property type="project" value="TreeGrafter"/>
</dbReference>
<dbReference type="AlphaFoldDB" id="A0AAV5SAD9"/>
<dbReference type="SUPFAM" id="SSF52821">
    <property type="entry name" value="Rhodanese/Cell cycle control phosphatase"/>
    <property type="match status" value="1"/>
</dbReference>
<dbReference type="GO" id="GO:0004725">
    <property type="term" value="F:protein tyrosine phosphatase activity"/>
    <property type="evidence" value="ECO:0007669"/>
    <property type="project" value="TreeGrafter"/>
</dbReference>
<dbReference type="GO" id="GO:0110032">
    <property type="term" value="P:positive regulation of G2/MI transition of meiotic cell cycle"/>
    <property type="evidence" value="ECO:0007669"/>
    <property type="project" value="TreeGrafter"/>
</dbReference>
<evidence type="ECO:0000313" key="3">
    <source>
        <dbReference type="Proteomes" id="UP001432027"/>
    </source>
</evidence>
<proteinExistence type="predicted"/>
<name>A0AAV5SAD9_9BILA</name>
<accession>A0AAV5SAD9</accession>
<dbReference type="GO" id="GO:0005737">
    <property type="term" value="C:cytoplasm"/>
    <property type="evidence" value="ECO:0007669"/>
    <property type="project" value="TreeGrafter"/>
</dbReference>